<keyword evidence="2" id="KW-1185">Reference proteome</keyword>
<dbReference type="InterPro" id="IPR036390">
    <property type="entry name" value="WH_DNA-bd_sf"/>
</dbReference>
<gene>
    <name evidence="1" type="ORF">ERS672216_00610</name>
</gene>
<accession>A0A128EBI1</accession>
<reference evidence="1 2" key="1">
    <citation type="submission" date="2016-02" db="EMBL/GenBank/DDBJ databases">
        <authorList>
            <consortium name="Pathogen Informatics"/>
        </authorList>
    </citation>
    <scope>NUCLEOTIDE SEQUENCE [LARGE SCALE GENOMIC DNA]</scope>
    <source>
        <strain evidence="1 2">RC20</strain>
    </source>
</reference>
<dbReference type="EMBL" id="FIZP01000001">
    <property type="protein sequence ID" value="CZE46892.1"/>
    <property type="molecule type" value="Genomic_DNA"/>
</dbReference>
<dbReference type="RefSeq" id="WP_075531154.1">
    <property type="nucleotide sequence ID" value="NZ_CP053844.1"/>
</dbReference>
<evidence type="ECO:0000313" key="2">
    <source>
        <dbReference type="Proteomes" id="UP000069632"/>
    </source>
</evidence>
<evidence type="ECO:0000313" key="1">
    <source>
        <dbReference type="EMBL" id="CZE46892.1"/>
    </source>
</evidence>
<organism evidence="1 2">
    <name type="scientific">Campylobacter geochelonis</name>
    <dbReference type="NCBI Taxonomy" id="1780362"/>
    <lineage>
        <taxon>Bacteria</taxon>
        <taxon>Pseudomonadati</taxon>
        <taxon>Campylobacterota</taxon>
        <taxon>Epsilonproteobacteria</taxon>
        <taxon>Campylobacterales</taxon>
        <taxon>Campylobacteraceae</taxon>
        <taxon>Campylobacter</taxon>
    </lineage>
</organism>
<dbReference type="Proteomes" id="UP000069632">
    <property type="component" value="Unassembled WGS sequence"/>
</dbReference>
<dbReference type="SUPFAM" id="SSF46785">
    <property type="entry name" value="Winged helix' DNA-binding domain"/>
    <property type="match status" value="1"/>
</dbReference>
<proteinExistence type="predicted"/>
<protein>
    <submittedName>
        <fullName evidence="1">CBS domain-containing protein</fullName>
    </submittedName>
</protein>
<dbReference type="PANTHER" id="PTHR30432:SF1">
    <property type="entry name" value="DNA-BINDING TRANSCRIPTIONAL DUAL REGULATOR MODE"/>
    <property type="match status" value="1"/>
</dbReference>
<dbReference type="OrthoDB" id="5334582at2"/>
<dbReference type="AlphaFoldDB" id="A0A128EBI1"/>
<dbReference type="InterPro" id="IPR051815">
    <property type="entry name" value="Molybdate_resp_trans_reg"/>
</dbReference>
<name>A0A128EBI1_9BACT</name>
<dbReference type="InterPro" id="IPR036388">
    <property type="entry name" value="WH-like_DNA-bd_sf"/>
</dbReference>
<dbReference type="Gene3D" id="1.10.10.10">
    <property type="entry name" value="Winged helix-like DNA-binding domain superfamily/Winged helix DNA-binding domain"/>
    <property type="match status" value="1"/>
</dbReference>
<sequence length="242" mass="27034">MNDEVIKLIKELLNSEGKLDCGTAFKISAKTGVDIAEVGKIAQEIGVRIDTCELGQFGKFKSEVANGDAKVFSALKPLIDEKKRVFCKDAREAAKGVGLKSVRATLKEHKIDVKYCELGCFKEKKGKKMVIKTKTWIENGSGELLFGKGKTEVLDVISQTGSIKAASEVLEMNYKKCWTHLKILQTNLNEELFETTQGGGKNAGTVLKPRAYELMNAYKQLEKDIEEFANKRFKELFLKKDK</sequence>
<dbReference type="PANTHER" id="PTHR30432">
    <property type="entry name" value="TRANSCRIPTIONAL REGULATOR MODE"/>
    <property type="match status" value="1"/>
</dbReference>